<dbReference type="AlphaFoldDB" id="G8NWN0"/>
<evidence type="ECO:0000313" key="2">
    <source>
        <dbReference type="EMBL" id="AEU38917.1"/>
    </source>
</evidence>
<dbReference type="RefSeq" id="WP_014267788.1">
    <property type="nucleotide sequence ID" value="NC_016631.1"/>
</dbReference>
<dbReference type="STRING" id="682795.AciX8_4647"/>
<dbReference type="Proteomes" id="UP000007113">
    <property type="component" value="Chromosome"/>
</dbReference>
<keyword evidence="1" id="KW-0812">Transmembrane</keyword>
<keyword evidence="3" id="KW-1185">Reference proteome</keyword>
<dbReference type="KEGG" id="gma:AciX8_4647"/>
<proteinExistence type="predicted"/>
<accession>G8NWN0</accession>
<keyword evidence="1" id="KW-0472">Membrane</keyword>
<gene>
    <name evidence="2" type="ordered locus">AciX8_4647</name>
</gene>
<reference evidence="2 3" key="1">
    <citation type="submission" date="2011-11" db="EMBL/GenBank/DDBJ databases">
        <title>Complete sequence of Granulicella mallensis MP5ACTX8.</title>
        <authorList>
            <consortium name="US DOE Joint Genome Institute"/>
            <person name="Lucas S."/>
            <person name="Copeland A."/>
            <person name="Lapidus A."/>
            <person name="Cheng J.-F."/>
            <person name="Goodwin L."/>
            <person name="Pitluck S."/>
            <person name="Peters L."/>
            <person name="Lu M."/>
            <person name="Detter J.C."/>
            <person name="Han C."/>
            <person name="Tapia R."/>
            <person name="Land M."/>
            <person name="Hauser L."/>
            <person name="Kyrpides N."/>
            <person name="Ivanova N."/>
            <person name="Mikhailova N."/>
            <person name="Pagani I."/>
            <person name="Rawat S."/>
            <person name="Mannisto M."/>
            <person name="Haggblom M."/>
            <person name="Woyke T."/>
        </authorList>
    </citation>
    <scope>NUCLEOTIDE SEQUENCE [LARGE SCALE GENOMIC DNA]</scope>
    <source>
        <strain evidence="3">ATCC BAA-1857 / DSM 23137 / MP5ACTX8</strain>
    </source>
</reference>
<sequence length="185" mass="20296">MDQQVTRNTRPRAPLTRGALTMLIMIGLFILVVTLGPLLYSKLANPATNSPDRSSRITGTWVGRAVLSDHSSGRWDMPAEGTGDWAVMIQSKHRLFTSMDATQSTVTLCSNTGARTVGTFNMDFLNGGEADLNVEQTDSTRATRIDLAFLFPRDGKMFFSAVVAEQNMHGILEPGQPADFERLCK</sequence>
<dbReference type="HOGENOM" id="CLU_1459364_0_0_0"/>
<evidence type="ECO:0000256" key="1">
    <source>
        <dbReference type="SAM" id="Phobius"/>
    </source>
</evidence>
<keyword evidence="1" id="KW-1133">Transmembrane helix</keyword>
<dbReference type="EMBL" id="CP003130">
    <property type="protein sequence ID" value="AEU38917.1"/>
    <property type="molecule type" value="Genomic_DNA"/>
</dbReference>
<organism evidence="2 3">
    <name type="scientific">Granulicella mallensis (strain ATCC BAA-1857 / DSM 23137 / MP5ACTX8)</name>
    <dbReference type="NCBI Taxonomy" id="682795"/>
    <lineage>
        <taxon>Bacteria</taxon>
        <taxon>Pseudomonadati</taxon>
        <taxon>Acidobacteriota</taxon>
        <taxon>Terriglobia</taxon>
        <taxon>Terriglobales</taxon>
        <taxon>Acidobacteriaceae</taxon>
        <taxon>Granulicella</taxon>
    </lineage>
</organism>
<protein>
    <submittedName>
        <fullName evidence="2">Uncharacterized protein</fullName>
    </submittedName>
</protein>
<evidence type="ECO:0000313" key="3">
    <source>
        <dbReference type="Proteomes" id="UP000007113"/>
    </source>
</evidence>
<name>G8NWN0_GRAMM</name>
<feature type="transmembrane region" description="Helical" evidence="1">
    <location>
        <begin position="20"/>
        <end position="40"/>
    </location>
</feature>